<dbReference type="InterPro" id="IPR051915">
    <property type="entry name" value="Cellulose_Degrad_GH3"/>
</dbReference>
<name>K6Y5U7_9ALTE</name>
<dbReference type="PRINTS" id="PR00133">
    <property type="entry name" value="GLHYDRLASE3"/>
</dbReference>
<accession>K6Y5U7</accession>
<evidence type="ECO:0000313" key="5">
    <source>
        <dbReference type="Proteomes" id="UP000006327"/>
    </source>
</evidence>
<dbReference type="InterPro" id="IPR017853">
    <property type="entry name" value="GH"/>
</dbReference>
<dbReference type="GO" id="GO:0009251">
    <property type="term" value="P:glucan catabolic process"/>
    <property type="evidence" value="ECO:0007669"/>
    <property type="project" value="TreeGrafter"/>
</dbReference>
<dbReference type="PANTHER" id="PTHR30620">
    <property type="entry name" value="PERIPLASMIC BETA-GLUCOSIDASE-RELATED"/>
    <property type="match status" value="1"/>
</dbReference>
<dbReference type="GO" id="GO:0008422">
    <property type="term" value="F:beta-glucosidase activity"/>
    <property type="evidence" value="ECO:0007669"/>
    <property type="project" value="UniProtKB-EC"/>
</dbReference>
<dbReference type="EMBL" id="BAEO01000029">
    <property type="protein sequence ID" value="GAC19296.1"/>
    <property type="molecule type" value="Genomic_DNA"/>
</dbReference>
<dbReference type="InterPro" id="IPR036881">
    <property type="entry name" value="Glyco_hydro_3_C_sf"/>
</dbReference>
<dbReference type="Pfam" id="PF01915">
    <property type="entry name" value="Glyco_hydro_3_C"/>
    <property type="match status" value="1"/>
</dbReference>
<dbReference type="EC" id="3.2.1.21" evidence="4"/>
<dbReference type="InterPro" id="IPR001764">
    <property type="entry name" value="Glyco_hydro_3_N"/>
</dbReference>
<feature type="domain" description="Glycoside hydrolase family 3 C-terminal" evidence="3">
    <location>
        <begin position="377"/>
        <end position="607"/>
    </location>
</feature>
<reference evidence="4 5" key="1">
    <citation type="journal article" date="2017" name="Antonie Van Leeuwenhoek">
        <title>Rhizobium rhizosphaerae sp. nov., a novel species isolated from rice rhizosphere.</title>
        <authorList>
            <person name="Zhao J.J."/>
            <person name="Zhang J."/>
            <person name="Zhang R.J."/>
            <person name="Zhang C.W."/>
            <person name="Yin H.Q."/>
            <person name="Zhang X.X."/>
        </authorList>
    </citation>
    <scope>NUCLEOTIDE SEQUENCE [LARGE SCALE GENOMIC DNA]</scope>
    <source>
        <strain evidence="4 5">BSs20135</strain>
    </source>
</reference>
<protein>
    <submittedName>
        <fullName evidence="4">Beta-glucosidase</fullName>
        <ecNumber evidence="4">3.2.1.21</ecNumber>
    </submittedName>
</protein>
<dbReference type="SUPFAM" id="SSF52279">
    <property type="entry name" value="Beta-D-glucan exohydrolase, C-terminal domain"/>
    <property type="match status" value="1"/>
</dbReference>
<keyword evidence="4" id="KW-0326">Glycosidase</keyword>
<evidence type="ECO:0000256" key="1">
    <source>
        <dbReference type="ARBA" id="ARBA00022801"/>
    </source>
</evidence>
<organism evidence="4 5">
    <name type="scientific">Paraglaciecola arctica BSs20135</name>
    <dbReference type="NCBI Taxonomy" id="493475"/>
    <lineage>
        <taxon>Bacteria</taxon>
        <taxon>Pseudomonadati</taxon>
        <taxon>Pseudomonadota</taxon>
        <taxon>Gammaproteobacteria</taxon>
        <taxon>Alteromonadales</taxon>
        <taxon>Alteromonadaceae</taxon>
        <taxon>Paraglaciecola</taxon>
    </lineage>
</organism>
<dbReference type="AlphaFoldDB" id="K6Y5U7"/>
<keyword evidence="1 4" id="KW-0378">Hydrolase</keyword>
<evidence type="ECO:0000313" key="4">
    <source>
        <dbReference type="EMBL" id="GAC19296.1"/>
    </source>
</evidence>
<dbReference type="InterPro" id="IPR002772">
    <property type="entry name" value="Glyco_hydro_3_C"/>
</dbReference>
<comment type="caution">
    <text evidence="4">The sequence shown here is derived from an EMBL/GenBank/DDBJ whole genome shotgun (WGS) entry which is preliminary data.</text>
</comment>
<dbReference type="Gene3D" id="3.40.50.1700">
    <property type="entry name" value="Glycoside hydrolase family 3 C-terminal domain"/>
    <property type="match status" value="1"/>
</dbReference>
<dbReference type="OrthoDB" id="9781691at2"/>
<dbReference type="Pfam" id="PF00933">
    <property type="entry name" value="Glyco_hydro_3"/>
    <property type="match status" value="1"/>
</dbReference>
<evidence type="ECO:0000259" key="3">
    <source>
        <dbReference type="Pfam" id="PF01915"/>
    </source>
</evidence>
<keyword evidence="5" id="KW-1185">Reference proteome</keyword>
<dbReference type="Proteomes" id="UP000006327">
    <property type="component" value="Unassembled WGS sequence"/>
</dbReference>
<sequence length="608" mass="66569">MNKVLQNKSIQQKVDDLLSKMTLEQKIGQMTQADRMTCSPEEAKQYHLGSILSSAGSCPDDNSPKGWVEMNDAYWQASTDQDTQHLGIPILYGLDAIHGNNNVKGATIFPHNIGLGAANNPKLIKRIAEITSKEVLATGVDWAFAPNLAVARDYHWGRSYESYAEVPSLVTLYSNKMIDGLQGNLSQDNILACAKHWVGDGGTQYGVDQGDTILNWDELQATHIQPYKAAIKAGVLSIMVSFSSWNGDKCHAHEFLLVDTLKQKMAFDGILISDMQGIDYLEDDFYLAVAQGVNAGIDMFMVPRNWPLFIENLLSHIALGTVSISRIDDAVRRILSVKYAFGLFDKPRPALRKWSNHASFGSEEHRQVARKAVRKSLVLLKNNNILPLSKNARILVAGKNAHNLGHQCGGFTITWQGVSGNDEIEGGTSIWQGIKQVATKAQLSVNGDGIEATPEMHDVALVVIGETPYAEGMGDIRGNDKVITESGAQIHGQVKVLRASGDSLELNKLYPEDLQTIKNISSKGVPVIAILVSGRPLIIEPELDRSSAFIAAWLPGSEGQGVSDVLFGDYDFTGKLSFSWPQLSQPKVNKGDKNYNPLFPYGFGLTYS</sequence>
<gene>
    <name evidence="4" type="ORF">GARC_2330</name>
</gene>
<dbReference type="SUPFAM" id="SSF51445">
    <property type="entry name" value="(Trans)glycosidases"/>
    <property type="match status" value="1"/>
</dbReference>
<feature type="domain" description="Glycoside hydrolase family 3 N-terminal" evidence="2">
    <location>
        <begin position="22"/>
        <end position="337"/>
    </location>
</feature>
<dbReference type="PANTHER" id="PTHR30620:SF77">
    <property type="entry name" value="LYSOSOMAL BETA GLUCOSIDASE-LIKE"/>
    <property type="match status" value="1"/>
</dbReference>
<dbReference type="eggNOG" id="COG1472">
    <property type="taxonomic scope" value="Bacteria"/>
</dbReference>
<evidence type="ECO:0000259" key="2">
    <source>
        <dbReference type="Pfam" id="PF00933"/>
    </source>
</evidence>
<dbReference type="InterPro" id="IPR036962">
    <property type="entry name" value="Glyco_hydro_3_N_sf"/>
</dbReference>
<dbReference type="Gene3D" id="3.20.20.300">
    <property type="entry name" value="Glycoside hydrolase, family 3, N-terminal domain"/>
    <property type="match status" value="1"/>
</dbReference>
<dbReference type="RefSeq" id="WP_007619981.1">
    <property type="nucleotide sequence ID" value="NZ_BAEO01000029.1"/>
</dbReference>
<dbReference type="STRING" id="493475.GARC_2330"/>
<proteinExistence type="predicted"/>